<organism evidence="2">
    <name type="scientific">mine drainage metagenome</name>
    <dbReference type="NCBI Taxonomy" id="410659"/>
    <lineage>
        <taxon>unclassified sequences</taxon>
        <taxon>metagenomes</taxon>
        <taxon>ecological metagenomes</taxon>
    </lineage>
</organism>
<proteinExistence type="predicted"/>
<evidence type="ECO:0000256" key="1">
    <source>
        <dbReference type="SAM" id="MobiDB-lite"/>
    </source>
</evidence>
<evidence type="ECO:0000313" key="2">
    <source>
        <dbReference type="EMBL" id="EQD79022.1"/>
    </source>
</evidence>
<feature type="non-terminal residue" evidence="2">
    <location>
        <position position="100"/>
    </location>
</feature>
<sequence length="100" mass="10733">MCSQALAQMDSRSFGKPISPAPPDPRIQAAIQQISSQRIQQDIASLVGFHNRSTLSSNDAGLPKGQGVLAAADWIEAQFQAYSRACGGCLQVKRDTFTQP</sequence>
<dbReference type="EMBL" id="AUZX01001466">
    <property type="protein sequence ID" value="EQD79022.1"/>
    <property type="molecule type" value="Genomic_DNA"/>
</dbReference>
<protein>
    <submittedName>
        <fullName evidence="2">Uncharacterized protein</fullName>
    </submittedName>
</protein>
<dbReference type="SUPFAM" id="SSF53187">
    <property type="entry name" value="Zn-dependent exopeptidases"/>
    <property type="match status" value="1"/>
</dbReference>
<feature type="region of interest" description="Disordered" evidence="1">
    <location>
        <begin position="1"/>
        <end position="25"/>
    </location>
</feature>
<accession>T1C9X5</accession>
<reference evidence="2" key="1">
    <citation type="submission" date="2013-08" db="EMBL/GenBank/DDBJ databases">
        <authorList>
            <person name="Mendez C."/>
            <person name="Richter M."/>
            <person name="Ferrer M."/>
            <person name="Sanchez J."/>
        </authorList>
    </citation>
    <scope>NUCLEOTIDE SEQUENCE</scope>
</reference>
<reference evidence="2" key="2">
    <citation type="journal article" date="2014" name="ISME J.">
        <title>Microbial stratification in low pH oxic and suboxic macroscopic growths along an acid mine drainage.</title>
        <authorList>
            <person name="Mendez-Garcia C."/>
            <person name="Mesa V."/>
            <person name="Sprenger R.R."/>
            <person name="Richter M."/>
            <person name="Diez M.S."/>
            <person name="Solano J."/>
            <person name="Bargiela R."/>
            <person name="Golyshina O.V."/>
            <person name="Manteca A."/>
            <person name="Ramos J.L."/>
            <person name="Gallego J.R."/>
            <person name="Llorente I."/>
            <person name="Martins Dos Santos V.A."/>
            <person name="Jensen O.N."/>
            <person name="Pelaez A.I."/>
            <person name="Sanchez J."/>
            <person name="Ferrer M."/>
        </authorList>
    </citation>
    <scope>NUCLEOTIDE SEQUENCE</scope>
</reference>
<name>T1C9X5_9ZZZZ</name>
<gene>
    <name evidence="2" type="ORF">B1A_01958</name>
</gene>
<dbReference type="Gene3D" id="3.40.630.10">
    <property type="entry name" value="Zn peptidases"/>
    <property type="match status" value="1"/>
</dbReference>
<comment type="caution">
    <text evidence="2">The sequence shown here is derived from an EMBL/GenBank/DDBJ whole genome shotgun (WGS) entry which is preliminary data.</text>
</comment>
<dbReference type="AlphaFoldDB" id="T1C9X5"/>